<name>A0A0C9VDG2_SPHS4</name>
<evidence type="ECO:0008006" key="3">
    <source>
        <dbReference type="Google" id="ProtNLM"/>
    </source>
</evidence>
<dbReference type="InterPro" id="IPR032675">
    <property type="entry name" value="LRR_dom_sf"/>
</dbReference>
<dbReference type="OrthoDB" id="2269034at2759"/>
<dbReference type="HOGENOM" id="CLU_471063_0_0_1"/>
<dbReference type="EMBL" id="KN837152">
    <property type="protein sequence ID" value="KIJ39442.1"/>
    <property type="molecule type" value="Genomic_DNA"/>
</dbReference>
<gene>
    <name evidence="1" type="ORF">M422DRAFT_781023</name>
</gene>
<accession>A0A0C9VDG2</accession>
<dbReference type="AlphaFoldDB" id="A0A0C9VDG2"/>
<proteinExistence type="predicted"/>
<dbReference type="Proteomes" id="UP000054279">
    <property type="component" value="Unassembled WGS sequence"/>
</dbReference>
<protein>
    <recommendedName>
        <fullName evidence="3">F-box domain-containing protein</fullName>
    </recommendedName>
</protein>
<reference evidence="1 2" key="1">
    <citation type="submission" date="2014-06" db="EMBL/GenBank/DDBJ databases">
        <title>Evolutionary Origins and Diversification of the Mycorrhizal Mutualists.</title>
        <authorList>
            <consortium name="DOE Joint Genome Institute"/>
            <consortium name="Mycorrhizal Genomics Consortium"/>
            <person name="Kohler A."/>
            <person name="Kuo A."/>
            <person name="Nagy L.G."/>
            <person name="Floudas D."/>
            <person name="Copeland A."/>
            <person name="Barry K.W."/>
            <person name="Cichocki N."/>
            <person name="Veneault-Fourrey C."/>
            <person name="LaButti K."/>
            <person name="Lindquist E.A."/>
            <person name="Lipzen A."/>
            <person name="Lundell T."/>
            <person name="Morin E."/>
            <person name="Murat C."/>
            <person name="Riley R."/>
            <person name="Ohm R."/>
            <person name="Sun H."/>
            <person name="Tunlid A."/>
            <person name="Henrissat B."/>
            <person name="Grigoriev I.V."/>
            <person name="Hibbett D.S."/>
            <person name="Martin F."/>
        </authorList>
    </citation>
    <scope>NUCLEOTIDE SEQUENCE [LARGE SCALE GENOMIC DNA]</scope>
    <source>
        <strain evidence="1 2">SS14</strain>
    </source>
</reference>
<evidence type="ECO:0000313" key="2">
    <source>
        <dbReference type="Proteomes" id="UP000054279"/>
    </source>
</evidence>
<dbReference type="Gene3D" id="3.80.10.10">
    <property type="entry name" value="Ribonuclease Inhibitor"/>
    <property type="match status" value="1"/>
</dbReference>
<keyword evidence="2" id="KW-1185">Reference proteome</keyword>
<organism evidence="1 2">
    <name type="scientific">Sphaerobolus stellatus (strain SS14)</name>
    <dbReference type="NCBI Taxonomy" id="990650"/>
    <lineage>
        <taxon>Eukaryota</taxon>
        <taxon>Fungi</taxon>
        <taxon>Dikarya</taxon>
        <taxon>Basidiomycota</taxon>
        <taxon>Agaricomycotina</taxon>
        <taxon>Agaricomycetes</taxon>
        <taxon>Phallomycetidae</taxon>
        <taxon>Geastrales</taxon>
        <taxon>Sphaerobolaceae</taxon>
        <taxon>Sphaerobolus</taxon>
    </lineage>
</organism>
<evidence type="ECO:0000313" key="1">
    <source>
        <dbReference type="EMBL" id="KIJ39442.1"/>
    </source>
</evidence>
<sequence>MLDTQAVSLLTSLSTDYIPSPLEALSISTCLTTISSSMTTLDSKLLSLTNELNTLLFARQGLVKEASIYHAALSPMRRLPAEMMGEIFLHCIANSIDPSSIAPYHITPHTAPLILLHVCRRWRRIALDTPRLFSTFSLSPDRPLDPLILLPLWLVHSKTVPLDITLDFNIPTLRNMVMKIPAETLSDTMDMDIVDALVPNTDAQVWRLLSDSLPRCRKLSLLGIFGFRFLQIVIPPGTQAIMPALQELKLEIGASSPPPSKPAFRSLLPDANIASIISAPSLELLHITNHENHENAFSRALPIKLQFTASRIRHLHWGNMEPRPFNLALMLPKYPNLETCVVSGLLPFASSSEVLGFLSMPPIALPYLRALRVEWTFSGYDGDGDPSRSEMNLLLELLRVPSLEDLSLSCATPAGLGAFYLRDHTCESGLFSLVTASGGPSRIRCLTMRGIVVPSDGFIMILQEMPLLERLKIDSGGVDGMLLDALNVHLHGRARGPLCPRLSSISFTRLSRSYHYYSSTEKLLCMVRSRVVGYELGLGCARLCAVEIGYMKRKWTRKQMQAVKELGRQVVISLIEEKD</sequence>